<gene>
    <name evidence="1" type="primary">udk_52</name>
    <name evidence="1" type="ORF">SDC9_125249</name>
</gene>
<keyword evidence="1" id="KW-0418">Kinase</keyword>
<organism evidence="1">
    <name type="scientific">bioreactor metagenome</name>
    <dbReference type="NCBI Taxonomy" id="1076179"/>
    <lineage>
        <taxon>unclassified sequences</taxon>
        <taxon>metagenomes</taxon>
        <taxon>ecological metagenomes</taxon>
    </lineage>
</organism>
<dbReference type="PANTHER" id="PTHR10285">
    <property type="entry name" value="URIDINE KINASE"/>
    <property type="match status" value="1"/>
</dbReference>
<comment type="caution">
    <text evidence="1">The sequence shown here is derived from an EMBL/GenBank/DDBJ whole genome shotgun (WGS) entry which is preliminary data.</text>
</comment>
<proteinExistence type="predicted"/>
<dbReference type="Gene3D" id="3.40.50.300">
    <property type="entry name" value="P-loop containing nucleotide triphosphate hydrolases"/>
    <property type="match status" value="1"/>
</dbReference>
<protein>
    <submittedName>
        <fullName evidence="1">Uridine kinase</fullName>
        <ecNumber evidence="1">2.7.1.48</ecNumber>
    </submittedName>
</protein>
<reference evidence="1" key="1">
    <citation type="submission" date="2019-08" db="EMBL/GenBank/DDBJ databases">
        <authorList>
            <person name="Kucharzyk K."/>
            <person name="Murdoch R.W."/>
            <person name="Higgins S."/>
            <person name="Loffler F."/>
        </authorList>
    </citation>
    <scope>NUCLEOTIDE SEQUENCE</scope>
</reference>
<keyword evidence="1" id="KW-0808">Transferase</keyword>
<accession>A0A645CMV7</accession>
<dbReference type="SUPFAM" id="SSF52540">
    <property type="entry name" value="P-loop containing nucleoside triphosphate hydrolases"/>
    <property type="match status" value="1"/>
</dbReference>
<dbReference type="EC" id="2.7.1.48" evidence="1"/>
<evidence type="ECO:0000313" key="1">
    <source>
        <dbReference type="EMBL" id="MPM78238.1"/>
    </source>
</evidence>
<name>A0A645CMV7_9ZZZZ</name>
<dbReference type="InterPro" id="IPR027417">
    <property type="entry name" value="P-loop_NTPase"/>
</dbReference>
<dbReference type="EMBL" id="VSSQ01028500">
    <property type="protein sequence ID" value="MPM78238.1"/>
    <property type="molecule type" value="Genomic_DNA"/>
</dbReference>
<sequence length="194" mass="22480">MNLAAAEQIELEIRRLLQRKRPVLVAIDGRCAAGKTTLAEELRELCGCGVVHMDHFFLRPEQRTEERLNTPGGNVDRERVLQEVLLPLSREEEVSYRPYDCKLQALKEAVQVVPGPVTVIEGAYACHPSLREYYDLKVFLTVEKEEQLRRIRRRNGPEAAIQFRERWIPLEERYFAACKVADCCDLRFETHGEK</sequence>
<dbReference type="AlphaFoldDB" id="A0A645CMV7"/>
<dbReference type="GO" id="GO:0004849">
    <property type="term" value="F:uridine kinase activity"/>
    <property type="evidence" value="ECO:0007669"/>
    <property type="project" value="UniProtKB-EC"/>
</dbReference>
<dbReference type="Pfam" id="PF13238">
    <property type="entry name" value="AAA_18"/>
    <property type="match status" value="1"/>
</dbReference>